<keyword evidence="4" id="KW-0460">Magnesium</keyword>
<evidence type="ECO:0000313" key="5">
    <source>
        <dbReference type="EMBL" id="MCU9613086.1"/>
    </source>
</evidence>
<dbReference type="RefSeq" id="WP_263072295.1">
    <property type="nucleotide sequence ID" value="NZ_JAOUSF010000002.1"/>
</dbReference>
<evidence type="ECO:0000313" key="6">
    <source>
        <dbReference type="Proteomes" id="UP001209318"/>
    </source>
</evidence>
<dbReference type="Pfam" id="PF13419">
    <property type="entry name" value="HAD_2"/>
    <property type="match status" value="1"/>
</dbReference>
<comment type="cofactor">
    <cofactor evidence="1">
        <name>Mg(2+)</name>
        <dbReference type="ChEBI" id="CHEBI:18420"/>
    </cofactor>
</comment>
<dbReference type="GO" id="GO:0016791">
    <property type="term" value="F:phosphatase activity"/>
    <property type="evidence" value="ECO:0007669"/>
    <property type="project" value="TreeGrafter"/>
</dbReference>
<keyword evidence="2" id="KW-0479">Metal-binding</keyword>
<dbReference type="AlphaFoldDB" id="A0AAE3ITC4"/>
<dbReference type="InterPro" id="IPR023214">
    <property type="entry name" value="HAD_sf"/>
</dbReference>
<keyword evidence="6" id="KW-1185">Reference proteome</keyword>
<dbReference type="EMBL" id="JAOUSF010000002">
    <property type="protein sequence ID" value="MCU9613086.1"/>
    <property type="molecule type" value="Genomic_DNA"/>
</dbReference>
<accession>A0AAE3ITC4</accession>
<dbReference type="GO" id="GO:0046872">
    <property type="term" value="F:metal ion binding"/>
    <property type="evidence" value="ECO:0007669"/>
    <property type="project" value="UniProtKB-KW"/>
</dbReference>
<dbReference type="PANTHER" id="PTHR46470">
    <property type="entry name" value="N-ACYLNEURAMINATE-9-PHOSPHATASE"/>
    <property type="match status" value="1"/>
</dbReference>
<dbReference type="InterPro" id="IPR006439">
    <property type="entry name" value="HAD-SF_hydro_IA"/>
</dbReference>
<dbReference type="Proteomes" id="UP001209318">
    <property type="component" value="Unassembled WGS sequence"/>
</dbReference>
<proteinExistence type="predicted"/>
<dbReference type="InterPro" id="IPR036412">
    <property type="entry name" value="HAD-like_sf"/>
</dbReference>
<dbReference type="InterPro" id="IPR051400">
    <property type="entry name" value="HAD-like_hydrolase"/>
</dbReference>
<dbReference type="NCBIfam" id="TIGR01549">
    <property type="entry name" value="HAD-SF-IA-v1"/>
    <property type="match status" value="1"/>
</dbReference>
<name>A0AAE3ITC4_9BACI</name>
<gene>
    <name evidence="5" type="ORF">OEV98_05920</name>
</gene>
<dbReference type="GO" id="GO:0044281">
    <property type="term" value="P:small molecule metabolic process"/>
    <property type="evidence" value="ECO:0007669"/>
    <property type="project" value="UniProtKB-ARBA"/>
</dbReference>
<keyword evidence="3 5" id="KW-0378">Hydrolase</keyword>
<evidence type="ECO:0000256" key="4">
    <source>
        <dbReference type="ARBA" id="ARBA00022842"/>
    </source>
</evidence>
<dbReference type="PANTHER" id="PTHR46470:SF2">
    <property type="entry name" value="GLYCERALDEHYDE 3-PHOSPHATE PHOSPHATASE"/>
    <property type="match status" value="1"/>
</dbReference>
<dbReference type="Gene3D" id="1.10.150.520">
    <property type="match status" value="1"/>
</dbReference>
<evidence type="ECO:0000256" key="1">
    <source>
        <dbReference type="ARBA" id="ARBA00001946"/>
    </source>
</evidence>
<dbReference type="PRINTS" id="PR00413">
    <property type="entry name" value="HADHALOGNASE"/>
</dbReference>
<evidence type="ECO:0000256" key="3">
    <source>
        <dbReference type="ARBA" id="ARBA00022801"/>
    </source>
</evidence>
<comment type="caution">
    <text evidence="5">The sequence shown here is derived from an EMBL/GenBank/DDBJ whole genome shotgun (WGS) entry which is preliminary data.</text>
</comment>
<reference evidence="5" key="1">
    <citation type="submission" date="2022-10" db="EMBL/GenBank/DDBJ databases">
        <title>Description of Fervidibacillus gen. nov. in the family Fervidibacillaceae fam. nov. with two species, Fervidibacillus albus sp. nov., and Fervidibacillus halotolerans sp. nov., isolated from tidal flat sediments.</title>
        <authorList>
            <person name="Kwon K.K."/>
            <person name="Yang S.-H."/>
        </authorList>
    </citation>
    <scope>NUCLEOTIDE SEQUENCE</scope>
    <source>
        <strain evidence="5">JCM 19140</strain>
    </source>
</reference>
<dbReference type="Gene3D" id="3.40.50.1000">
    <property type="entry name" value="HAD superfamily/HAD-like"/>
    <property type="match status" value="1"/>
</dbReference>
<dbReference type="InterPro" id="IPR041492">
    <property type="entry name" value="HAD_2"/>
</dbReference>
<evidence type="ECO:0000256" key="2">
    <source>
        <dbReference type="ARBA" id="ARBA00022723"/>
    </source>
</evidence>
<protein>
    <submittedName>
        <fullName evidence="5">HAD-IA family hydrolase</fullName>
    </submittedName>
</protein>
<dbReference type="NCBIfam" id="TIGR01509">
    <property type="entry name" value="HAD-SF-IA-v3"/>
    <property type="match status" value="1"/>
</dbReference>
<organism evidence="5 6">
    <name type="scientific">Perspicuibacillus lycopersici</name>
    <dbReference type="NCBI Taxonomy" id="1325689"/>
    <lineage>
        <taxon>Bacteria</taxon>
        <taxon>Bacillati</taxon>
        <taxon>Bacillota</taxon>
        <taxon>Bacilli</taxon>
        <taxon>Bacillales</taxon>
        <taxon>Bacillaceae</taxon>
        <taxon>Perspicuibacillus</taxon>
    </lineage>
</organism>
<sequence>MKGGGFPLSGYKALLFDLDDTLLDRDLAVEKIFSIIVDKYYGDVHHLQRNEMLEKFKEYDKRDYGNGDKTNVLESLFAEFPPNNRLPASSIQNFWNTYFPNCFSIDQTTINMLDTMKQLQVKVGIITNGLTQRQNAKIRNTHLNHWFDTVIISEEVGLRKPDKRIFELALQRLQVLPEEALFVGDDIEKDIGGCQNANIKGIWFNPKRCKNGTEIEPFAEMDSIARLVNYFT</sequence>
<dbReference type="SFLD" id="SFLDG01129">
    <property type="entry name" value="C1.5:_HAD__Beta-PGM__Phosphata"/>
    <property type="match status" value="1"/>
</dbReference>
<dbReference type="SFLD" id="SFLDS00003">
    <property type="entry name" value="Haloacid_Dehalogenase"/>
    <property type="match status" value="1"/>
</dbReference>
<dbReference type="SUPFAM" id="SSF56784">
    <property type="entry name" value="HAD-like"/>
    <property type="match status" value="1"/>
</dbReference>